<dbReference type="InterPro" id="IPR003742">
    <property type="entry name" value="RlmH-like"/>
</dbReference>
<comment type="caution">
    <text evidence="6">The sequence shown here is derived from an EMBL/GenBank/DDBJ whole genome shotgun (WGS) entry which is preliminary data.</text>
</comment>
<evidence type="ECO:0000256" key="4">
    <source>
        <dbReference type="ARBA" id="ARBA00038303"/>
    </source>
</evidence>
<keyword evidence="2 5" id="KW-0808">Transferase</keyword>
<keyword evidence="3 5" id="KW-0949">S-adenosyl-L-methionine</keyword>
<comment type="subunit">
    <text evidence="5">Homodimer.</text>
</comment>
<gene>
    <name evidence="5" type="primary">rlmH</name>
    <name evidence="6" type="ORF">HER12_01955</name>
</gene>
<dbReference type="AlphaFoldDB" id="A0A846U124"/>
<protein>
    <recommendedName>
        <fullName evidence="5">Ribosomal RNA large subunit methyltransferase H</fullName>
        <ecNumber evidence="5">2.1.1.177</ecNumber>
    </recommendedName>
    <alternativeName>
        <fullName evidence="5">23S rRNA (pseudouridine1915-N3)-methyltransferase</fullName>
    </alternativeName>
    <alternativeName>
        <fullName evidence="5">23S rRNA m3Psi1915 methyltransferase</fullName>
    </alternativeName>
    <alternativeName>
        <fullName evidence="5">rRNA (pseudouridine-N3-)-methyltransferase RlmH</fullName>
    </alternativeName>
</protein>
<evidence type="ECO:0000313" key="6">
    <source>
        <dbReference type="EMBL" id="NKE38516.1"/>
    </source>
</evidence>
<dbReference type="InterPro" id="IPR029026">
    <property type="entry name" value="tRNA_m1G_MTases_N"/>
</dbReference>
<comment type="similarity">
    <text evidence="4 5">Belongs to the RNA methyltransferase RlmH family.</text>
</comment>
<dbReference type="SUPFAM" id="SSF75217">
    <property type="entry name" value="alpha/beta knot"/>
    <property type="match status" value="1"/>
</dbReference>
<dbReference type="PIRSF" id="PIRSF004505">
    <property type="entry name" value="MT_bac"/>
    <property type="match status" value="1"/>
</dbReference>
<dbReference type="RefSeq" id="WP_168104998.1">
    <property type="nucleotide sequence ID" value="NZ_CP051215.1"/>
</dbReference>
<name>A0A846U124_9MOLU</name>
<dbReference type="CDD" id="cd18081">
    <property type="entry name" value="RlmH-like"/>
    <property type="match status" value="1"/>
</dbReference>
<keyword evidence="1 5" id="KW-0489">Methyltransferase</keyword>
<evidence type="ECO:0000313" key="7">
    <source>
        <dbReference type="Proteomes" id="UP000584587"/>
    </source>
</evidence>
<keyword evidence="5" id="KW-0698">rRNA processing</keyword>
<dbReference type="EC" id="2.1.1.177" evidence="5"/>
<dbReference type="PANTHER" id="PTHR33603">
    <property type="entry name" value="METHYLTRANSFERASE"/>
    <property type="match status" value="1"/>
</dbReference>
<evidence type="ECO:0000256" key="3">
    <source>
        <dbReference type="ARBA" id="ARBA00022691"/>
    </source>
</evidence>
<dbReference type="GO" id="GO:0005737">
    <property type="term" value="C:cytoplasm"/>
    <property type="evidence" value="ECO:0007669"/>
    <property type="project" value="UniProtKB-SubCell"/>
</dbReference>
<proteinExistence type="inferred from homology"/>
<organism evidence="6 7">
    <name type="scientific">Spiroplasma platyhelix PALS-1</name>
    <dbReference type="NCBI Taxonomy" id="1276218"/>
    <lineage>
        <taxon>Bacteria</taxon>
        <taxon>Bacillati</taxon>
        <taxon>Mycoplasmatota</taxon>
        <taxon>Mollicutes</taxon>
        <taxon>Entomoplasmatales</taxon>
        <taxon>Spiroplasmataceae</taxon>
        <taxon>Spiroplasma</taxon>
    </lineage>
</organism>
<comment type="subcellular location">
    <subcellularLocation>
        <location evidence="5">Cytoplasm</location>
    </subcellularLocation>
</comment>
<dbReference type="HAMAP" id="MF_00658">
    <property type="entry name" value="23SrRNA_methyltr_H"/>
    <property type="match status" value="1"/>
</dbReference>
<feature type="binding site" evidence="5">
    <location>
        <position position="74"/>
    </location>
    <ligand>
        <name>S-adenosyl-L-methionine</name>
        <dbReference type="ChEBI" id="CHEBI:59789"/>
    </ligand>
</feature>
<keyword evidence="5" id="KW-0963">Cytoplasm</keyword>
<sequence length="158" mass="18514">MLDIVIICVGKIDKQYWKSAYQEYYQRLQNNAKVKVHIIDEINLDKNINVNLKLESEKINDLLFKYTDYQSFLLDLTGQLISSEELAEMIIKNQNYYQGKLLFIIGGSNGVSQELKNNQKIKKLAFGRITLLHQLAQVILLEQLYRALQIINHKPYHK</sequence>
<evidence type="ECO:0000256" key="5">
    <source>
        <dbReference type="HAMAP-Rule" id="MF_00658"/>
    </source>
</evidence>
<accession>A0A846U124</accession>
<dbReference type="Gene3D" id="3.40.1280.10">
    <property type="match status" value="1"/>
</dbReference>
<feature type="binding site" evidence="5">
    <location>
        <begin position="126"/>
        <end position="131"/>
    </location>
    <ligand>
        <name>S-adenosyl-L-methionine</name>
        <dbReference type="ChEBI" id="CHEBI:59789"/>
    </ligand>
</feature>
<comment type="catalytic activity">
    <reaction evidence="5">
        <text>pseudouridine(1915) in 23S rRNA + S-adenosyl-L-methionine = N(3)-methylpseudouridine(1915) in 23S rRNA + S-adenosyl-L-homocysteine + H(+)</text>
        <dbReference type="Rhea" id="RHEA:42752"/>
        <dbReference type="Rhea" id="RHEA-COMP:10221"/>
        <dbReference type="Rhea" id="RHEA-COMP:10222"/>
        <dbReference type="ChEBI" id="CHEBI:15378"/>
        <dbReference type="ChEBI" id="CHEBI:57856"/>
        <dbReference type="ChEBI" id="CHEBI:59789"/>
        <dbReference type="ChEBI" id="CHEBI:65314"/>
        <dbReference type="ChEBI" id="CHEBI:74486"/>
        <dbReference type="EC" id="2.1.1.177"/>
    </reaction>
</comment>
<dbReference type="Proteomes" id="UP000584587">
    <property type="component" value="Unassembled WGS sequence"/>
</dbReference>
<evidence type="ECO:0000256" key="2">
    <source>
        <dbReference type="ARBA" id="ARBA00022679"/>
    </source>
</evidence>
<keyword evidence="7" id="KW-1185">Reference proteome</keyword>
<reference evidence="6 7" key="1">
    <citation type="submission" date="2020-04" db="EMBL/GenBank/DDBJ databases">
        <title>Complete genome sequence of Spiroplasma platyhelix ATCC 51748, an insect isolate.</title>
        <authorList>
            <person name="Green E.A."/>
            <person name="Klassen J.L."/>
        </authorList>
    </citation>
    <scope>NUCLEOTIDE SEQUENCE [LARGE SCALE GENOMIC DNA]</scope>
    <source>
        <strain evidence="6 7">PALS-1</strain>
    </source>
</reference>
<dbReference type="PANTHER" id="PTHR33603:SF1">
    <property type="entry name" value="RIBOSOMAL RNA LARGE SUBUNIT METHYLTRANSFERASE H"/>
    <property type="match status" value="1"/>
</dbReference>
<comment type="function">
    <text evidence="5">Specifically methylates the pseudouridine at position 1915 (m3Psi1915) in 23S rRNA.</text>
</comment>
<dbReference type="EMBL" id="JAAVVK010000002">
    <property type="protein sequence ID" value="NKE38516.1"/>
    <property type="molecule type" value="Genomic_DNA"/>
</dbReference>
<dbReference type="GO" id="GO:0070038">
    <property type="term" value="F:rRNA (pseudouridine-N3-)-methyltransferase activity"/>
    <property type="evidence" value="ECO:0007669"/>
    <property type="project" value="UniProtKB-UniRule"/>
</dbReference>
<dbReference type="Pfam" id="PF02590">
    <property type="entry name" value="SPOUT_MTase"/>
    <property type="match status" value="1"/>
</dbReference>
<evidence type="ECO:0000256" key="1">
    <source>
        <dbReference type="ARBA" id="ARBA00022603"/>
    </source>
</evidence>
<feature type="binding site" evidence="5">
    <location>
        <position position="106"/>
    </location>
    <ligand>
        <name>S-adenosyl-L-methionine</name>
        <dbReference type="ChEBI" id="CHEBI:59789"/>
    </ligand>
</feature>
<dbReference type="InterPro" id="IPR029028">
    <property type="entry name" value="Alpha/beta_knot_MTases"/>
</dbReference>